<dbReference type="EMBL" id="BSYO01000009">
    <property type="protein sequence ID" value="GMH09650.1"/>
    <property type="molecule type" value="Genomic_DNA"/>
</dbReference>
<sequence length="103" mass="11350">MRGHNEVNMEKKAFFIGLVLLYLISCSFVFFTSAVPPSRGILPSIEEERRSLQDAPSEVASDGEVEGRKKGRNIQNERVTIELDDYPPTGPDPRHDPGPPGAA</sequence>
<organism evidence="3 4">
    <name type="scientific">Nepenthes gracilis</name>
    <name type="common">Slender pitcher plant</name>
    <dbReference type="NCBI Taxonomy" id="150966"/>
    <lineage>
        <taxon>Eukaryota</taxon>
        <taxon>Viridiplantae</taxon>
        <taxon>Streptophyta</taxon>
        <taxon>Embryophyta</taxon>
        <taxon>Tracheophyta</taxon>
        <taxon>Spermatophyta</taxon>
        <taxon>Magnoliopsida</taxon>
        <taxon>eudicotyledons</taxon>
        <taxon>Gunneridae</taxon>
        <taxon>Pentapetalae</taxon>
        <taxon>Caryophyllales</taxon>
        <taxon>Nepenthaceae</taxon>
        <taxon>Nepenthes</taxon>
    </lineage>
</organism>
<keyword evidence="2" id="KW-0812">Transmembrane</keyword>
<proteinExistence type="predicted"/>
<feature type="transmembrane region" description="Helical" evidence="2">
    <location>
        <begin position="12"/>
        <end position="31"/>
    </location>
</feature>
<evidence type="ECO:0000256" key="1">
    <source>
        <dbReference type="SAM" id="MobiDB-lite"/>
    </source>
</evidence>
<evidence type="ECO:0000313" key="3">
    <source>
        <dbReference type="EMBL" id="GMH09650.1"/>
    </source>
</evidence>
<comment type="caution">
    <text evidence="3">The sequence shown here is derived from an EMBL/GenBank/DDBJ whole genome shotgun (WGS) entry which is preliminary data.</text>
</comment>
<accession>A0AAD3SE55</accession>
<evidence type="ECO:0008006" key="5">
    <source>
        <dbReference type="Google" id="ProtNLM"/>
    </source>
</evidence>
<evidence type="ECO:0000313" key="4">
    <source>
        <dbReference type="Proteomes" id="UP001279734"/>
    </source>
</evidence>
<keyword evidence="2" id="KW-0472">Membrane</keyword>
<dbReference type="PANTHER" id="PTHR33474:SF28">
    <property type="entry name" value="OS01G0815400 PROTEIN"/>
    <property type="match status" value="1"/>
</dbReference>
<keyword evidence="2" id="KW-1133">Transmembrane helix</keyword>
<gene>
    <name evidence="3" type="ORF">Nepgr_011491</name>
</gene>
<name>A0AAD3SE55_NEPGR</name>
<evidence type="ECO:0000256" key="2">
    <source>
        <dbReference type="SAM" id="Phobius"/>
    </source>
</evidence>
<protein>
    <recommendedName>
        <fullName evidence="5">Transmembrane protein</fullName>
    </recommendedName>
</protein>
<dbReference type="AlphaFoldDB" id="A0AAD3SE55"/>
<keyword evidence="4" id="KW-1185">Reference proteome</keyword>
<dbReference type="PANTHER" id="PTHR33474">
    <property type="entry name" value="TRANSMEMBRANE PROTEIN"/>
    <property type="match status" value="1"/>
</dbReference>
<dbReference type="Proteomes" id="UP001279734">
    <property type="component" value="Unassembled WGS sequence"/>
</dbReference>
<feature type="region of interest" description="Disordered" evidence="1">
    <location>
        <begin position="51"/>
        <end position="103"/>
    </location>
</feature>
<reference evidence="3" key="1">
    <citation type="submission" date="2023-05" db="EMBL/GenBank/DDBJ databases">
        <title>Nepenthes gracilis genome sequencing.</title>
        <authorList>
            <person name="Fukushima K."/>
        </authorList>
    </citation>
    <scope>NUCLEOTIDE SEQUENCE</scope>
    <source>
        <strain evidence="3">SING2019-196</strain>
    </source>
</reference>